<protein>
    <submittedName>
        <fullName evidence="3">Methylmalonyl-CoA epimerase</fullName>
    </submittedName>
</protein>
<accession>A0ABP4IT35</accession>
<dbReference type="Proteomes" id="UP001501414">
    <property type="component" value="Unassembled WGS sequence"/>
</dbReference>
<reference evidence="4" key="1">
    <citation type="journal article" date="2019" name="Int. J. Syst. Evol. Microbiol.">
        <title>The Global Catalogue of Microorganisms (GCM) 10K type strain sequencing project: providing services to taxonomists for standard genome sequencing and annotation.</title>
        <authorList>
            <consortium name="The Broad Institute Genomics Platform"/>
            <consortium name="The Broad Institute Genome Sequencing Center for Infectious Disease"/>
            <person name="Wu L."/>
            <person name="Ma J."/>
        </authorList>
    </citation>
    <scope>NUCLEOTIDE SEQUENCE [LARGE SCALE GENOMIC DNA]</scope>
    <source>
        <strain evidence="4">JCM 11896</strain>
    </source>
</reference>
<evidence type="ECO:0000259" key="2">
    <source>
        <dbReference type="PROSITE" id="PS51819"/>
    </source>
</evidence>
<keyword evidence="4" id="KW-1185">Reference proteome</keyword>
<dbReference type="SUPFAM" id="SSF54593">
    <property type="entry name" value="Glyoxalase/Bleomycin resistance protein/Dihydroxybiphenyl dioxygenase"/>
    <property type="match status" value="1"/>
</dbReference>
<dbReference type="Gene3D" id="3.10.180.10">
    <property type="entry name" value="2,3-Dihydroxybiphenyl 1,2-Dioxygenase, domain 1"/>
    <property type="match status" value="1"/>
</dbReference>
<evidence type="ECO:0000313" key="4">
    <source>
        <dbReference type="Proteomes" id="UP001501414"/>
    </source>
</evidence>
<name>A0ABP4IT35_9PSEU</name>
<dbReference type="InterPro" id="IPR029068">
    <property type="entry name" value="Glyas_Bleomycin-R_OHBP_Dase"/>
</dbReference>
<evidence type="ECO:0000256" key="1">
    <source>
        <dbReference type="ARBA" id="ARBA00022723"/>
    </source>
</evidence>
<dbReference type="InterPro" id="IPR051785">
    <property type="entry name" value="MMCE/EMCE_epimerase"/>
</dbReference>
<evidence type="ECO:0000313" key="3">
    <source>
        <dbReference type="EMBL" id="GAA1398337.1"/>
    </source>
</evidence>
<dbReference type="RefSeq" id="WP_344027189.1">
    <property type="nucleotide sequence ID" value="NZ_BAAAJK010000037.1"/>
</dbReference>
<dbReference type="PROSITE" id="PS51819">
    <property type="entry name" value="VOC"/>
    <property type="match status" value="1"/>
</dbReference>
<comment type="caution">
    <text evidence="3">The sequence shown here is derived from an EMBL/GenBank/DDBJ whole genome shotgun (WGS) entry which is preliminary data.</text>
</comment>
<sequence length="178" mass="20217">MSNAVDHIGVLVGDLGAAVDHYLDLFRIPRKDVFVERGYRNEVPTGGVQLLDVAFVKAANLYFELFQPTSDGPIQDLYLKRGNGVHHVAMRCDDVRDEWRRHEERRAEFGLIDRIPNVDANGCSYWFLHPKQNFGVLIEPQAAWVRTSVADFTHLEATPDWHKELGVEVSQPNGKGHK</sequence>
<dbReference type="PANTHER" id="PTHR43048:SF3">
    <property type="entry name" value="METHYLMALONYL-COA EPIMERASE, MITOCHONDRIAL"/>
    <property type="match status" value="1"/>
</dbReference>
<proteinExistence type="predicted"/>
<organism evidence="3 4">
    <name type="scientific">Pseudonocardia kongjuensis</name>
    <dbReference type="NCBI Taxonomy" id="102227"/>
    <lineage>
        <taxon>Bacteria</taxon>
        <taxon>Bacillati</taxon>
        <taxon>Actinomycetota</taxon>
        <taxon>Actinomycetes</taxon>
        <taxon>Pseudonocardiales</taxon>
        <taxon>Pseudonocardiaceae</taxon>
        <taxon>Pseudonocardia</taxon>
    </lineage>
</organism>
<dbReference type="PANTHER" id="PTHR43048">
    <property type="entry name" value="METHYLMALONYL-COA EPIMERASE"/>
    <property type="match status" value="1"/>
</dbReference>
<gene>
    <name evidence="3" type="primary">mce_2</name>
    <name evidence="3" type="ORF">GCM10009613_52410</name>
</gene>
<dbReference type="EMBL" id="BAAAJK010000037">
    <property type="protein sequence ID" value="GAA1398337.1"/>
    <property type="molecule type" value="Genomic_DNA"/>
</dbReference>
<dbReference type="Pfam" id="PF13669">
    <property type="entry name" value="Glyoxalase_4"/>
    <property type="match status" value="1"/>
</dbReference>
<feature type="domain" description="VOC" evidence="2">
    <location>
        <begin position="4"/>
        <end position="143"/>
    </location>
</feature>
<dbReference type="InterPro" id="IPR037523">
    <property type="entry name" value="VOC_core"/>
</dbReference>
<keyword evidence="1" id="KW-0479">Metal-binding</keyword>